<accession>A0ABT4E238</accession>
<keyword evidence="4 6" id="KW-0472">Membrane</keyword>
<dbReference type="InterPro" id="IPR017501">
    <property type="entry name" value="Phage_infect_YhgE_C"/>
</dbReference>
<feature type="transmembrane region" description="Helical" evidence="6">
    <location>
        <begin position="648"/>
        <end position="666"/>
    </location>
</feature>
<feature type="transmembrane region" description="Helical" evidence="6">
    <location>
        <begin position="615"/>
        <end position="636"/>
    </location>
</feature>
<dbReference type="NCBIfam" id="TIGR03062">
    <property type="entry name" value="pip_yhgE_Cterm"/>
    <property type="match status" value="1"/>
</dbReference>
<feature type="coiled-coil region" evidence="5">
    <location>
        <begin position="449"/>
        <end position="476"/>
    </location>
</feature>
<dbReference type="EMBL" id="JAMDLW010000039">
    <property type="protein sequence ID" value="MCY9522603.1"/>
    <property type="molecule type" value="Genomic_DNA"/>
</dbReference>
<feature type="transmembrane region" description="Helical" evidence="6">
    <location>
        <begin position="521"/>
        <end position="540"/>
    </location>
</feature>
<keyword evidence="3 6" id="KW-1133">Transmembrane helix</keyword>
<evidence type="ECO:0000256" key="3">
    <source>
        <dbReference type="ARBA" id="ARBA00022989"/>
    </source>
</evidence>
<feature type="transmembrane region" description="Helical" evidence="6">
    <location>
        <begin position="585"/>
        <end position="609"/>
    </location>
</feature>
<feature type="transmembrane region" description="Helical" evidence="6">
    <location>
        <begin position="703"/>
        <end position="720"/>
    </location>
</feature>
<dbReference type="Pfam" id="PF12698">
    <property type="entry name" value="ABC2_membrane_3"/>
    <property type="match status" value="1"/>
</dbReference>
<keyword evidence="5" id="KW-0175">Coiled coil</keyword>
<protein>
    <submittedName>
        <fullName evidence="8">YhgE/Pip domain-containing protein</fullName>
    </submittedName>
</protein>
<proteinExistence type="predicted"/>
<dbReference type="RefSeq" id="WP_087434813.1">
    <property type="nucleotide sequence ID" value="NZ_JAMDLV010000015.1"/>
</dbReference>
<evidence type="ECO:0000256" key="4">
    <source>
        <dbReference type="ARBA" id="ARBA00023136"/>
    </source>
</evidence>
<comment type="subcellular location">
    <subcellularLocation>
        <location evidence="1">Membrane</location>
        <topology evidence="1">Multi-pass membrane protein</topology>
    </subcellularLocation>
</comment>
<evidence type="ECO:0000256" key="6">
    <source>
        <dbReference type="SAM" id="Phobius"/>
    </source>
</evidence>
<dbReference type="Proteomes" id="UP001207626">
    <property type="component" value="Unassembled WGS sequence"/>
</dbReference>
<dbReference type="InterPro" id="IPR051328">
    <property type="entry name" value="T7SS_ABC-Transporter"/>
</dbReference>
<dbReference type="InterPro" id="IPR013525">
    <property type="entry name" value="ABC2_TM"/>
</dbReference>
<sequence length="742" mass="81678">MKHIFFIYATDLKRITRNWAASIIIVGLIGLPSLYAWFNILASWDPYGNTKGIAIAVANNDKGTTILDKPIHIGKEIVASLKGNTQIGWTFVDEQKALNGVKRGTYYASIIIPDNFSARIGTVLSNEPVKAEIVYYVNEKINAISPKITSKGASSIIEQVSSNFVKTANRAIFEIFNEIGVELKNELPTIEKVKNLVFKLEKGFPEFVRIANTALDDVSKANAIVQEAQKNLPLIAQIATEGEQFAQRIGELLQYSQEGIEAISPFIKQDLASVQQTSLAVEQLTAIVQDVNEKPSVVLNALDQAARRLDAALNIVHGTTEWLGRLNRFTSGNRFGSEIGNLQRIADKFGLQLSTINEMKAAINAGRTISGELADRLNGLARDTTAIAGDLLGRYDDGIKPKIMQGVDKARTTVANTQTVLHDAVKRIPDVNKILNDAAKALTFGNKEIIALQRELPAAQSKIKQIADKIRTLEAQGDINEIIDLLRNNFEKESEFFAQPVLLKEHKLYPIPNYGSAMSPFFTTLSLWVGALLLVSLLTVEAHREAEDVNGNANQAKTSPESGSYSRKQKFASPMKDHHVYFGRYLTFVTIALLQSLLVTTGDIYVLGAYVLNKLWFIVFGLILSAVFMLIVYTLVSVFGNVGKALGIVLLVLQLAGSGGTFPIQVTPPFFQAIYPYLPFTYGISMMREAVGGILWDVIERDLLMMCIYVGLTLVIGLALKTPINRSSANFVKKAKESKLIH</sequence>
<dbReference type="PANTHER" id="PTHR43077:SF10">
    <property type="entry name" value="TRANSPORT PERMEASE PROTEIN"/>
    <property type="match status" value="1"/>
</dbReference>
<comment type="caution">
    <text evidence="8">The sequence shown here is derived from an EMBL/GenBank/DDBJ whole genome shotgun (WGS) entry which is preliminary data.</text>
</comment>
<dbReference type="InterPro" id="IPR017500">
    <property type="entry name" value="Phage_infect_YhgE_N"/>
</dbReference>
<feature type="transmembrane region" description="Helical" evidence="6">
    <location>
        <begin position="20"/>
        <end position="38"/>
    </location>
</feature>
<name>A0ABT4E238_9BACL</name>
<feature type="domain" description="ABC-2 type transporter transmembrane" evidence="7">
    <location>
        <begin position="561"/>
        <end position="718"/>
    </location>
</feature>
<evidence type="ECO:0000256" key="2">
    <source>
        <dbReference type="ARBA" id="ARBA00022692"/>
    </source>
</evidence>
<reference evidence="8 9" key="1">
    <citation type="submission" date="2022-05" db="EMBL/GenBank/DDBJ databases">
        <title>Genome Sequencing of Bee-Associated Microbes.</title>
        <authorList>
            <person name="Dunlap C."/>
        </authorList>
    </citation>
    <scope>NUCLEOTIDE SEQUENCE [LARGE SCALE GENOMIC DNA]</scope>
    <source>
        <strain evidence="8 9">NRRL NRS-1438</strain>
    </source>
</reference>
<keyword evidence="2 6" id="KW-0812">Transmembrane</keyword>
<keyword evidence="9" id="KW-1185">Reference proteome</keyword>
<dbReference type="PANTHER" id="PTHR43077">
    <property type="entry name" value="TRANSPORT PERMEASE YVFS-RELATED"/>
    <property type="match status" value="1"/>
</dbReference>
<gene>
    <name evidence="8" type="ORF">M5X09_23585</name>
</gene>
<evidence type="ECO:0000313" key="8">
    <source>
        <dbReference type="EMBL" id="MCY9522603.1"/>
    </source>
</evidence>
<evidence type="ECO:0000256" key="1">
    <source>
        <dbReference type="ARBA" id="ARBA00004141"/>
    </source>
</evidence>
<organism evidence="8 9">
    <name type="scientific">Paenibacillus apiarius</name>
    <dbReference type="NCBI Taxonomy" id="46240"/>
    <lineage>
        <taxon>Bacteria</taxon>
        <taxon>Bacillati</taxon>
        <taxon>Bacillota</taxon>
        <taxon>Bacilli</taxon>
        <taxon>Bacillales</taxon>
        <taxon>Paenibacillaceae</taxon>
        <taxon>Paenibacillus</taxon>
    </lineage>
</organism>
<dbReference type="Gene3D" id="3.40.1710.10">
    <property type="entry name" value="abc type-2 transporter like domain"/>
    <property type="match status" value="1"/>
</dbReference>
<dbReference type="NCBIfam" id="TIGR03061">
    <property type="entry name" value="pip_yhgE_Nterm"/>
    <property type="match status" value="1"/>
</dbReference>
<evidence type="ECO:0000259" key="7">
    <source>
        <dbReference type="Pfam" id="PF12698"/>
    </source>
</evidence>
<evidence type="ECO:0000313" key="9">
    <source>
        <dbReference type="Proteomes" id="UP001207626"/>
    </source>
</evidence>
<evidence type="ECO:0000256" key="5">
    <source>
        <dbReference type="SAM" id="Coils"/>
    </source>
</evidence>